<name>X6ND97_RETFI</name>
<dbReference type="InterPro" id="IPR051852">
    <property type="entry name" value="Alpha-type_PK"/>
</dbReference>
<dbReference type="Gene3D" id="3.30.200.20">
    <property type="entry name" value="Phosphorylase Kinase, domain 1"/>
    <property type="match status" value="1"/>
</dbReference>
<dbReference type="GO" id="GO:1903013">
    <property type="term" value="P:response to differentiation-inducing factor 1"/>
    <property type="evidence" value="ECO:0007669"/>
    <property type="project" value="TreeGrafter"/>
</dbReference>
<evidence type="ECO:0000313" key="8">
    <source>
        <dbReference type="EMBL" id="ETO23941.1"/>
    </source>
</evidence>
<gene>
    <name evidence="8" type="ORF">RFI_13218</name>
</gene>
<dbReference type="GO" id="GO:0005524">
    <property type="term" value="F:ATP binding"/>
    <property type="evidence" value="ECO:0007669"/>
    <property type="project" value="UniProtKB-KW"/>
</dbReference>
<keyword evidence="1" id="KW-0723">Serine/threonine-protein kinase</keyword>
<dbReference type="GO" id="GO:0031037">
    <property type="term" value="P:myosin II filament disassembly"/>
    <property type="evidence" value="ECO:0007669"/>
    <property type="project" value="TreeGrafter"/>
</dbReference>
<dbReference type="Proteomes" id="UP000023152">
    <property type="component" value="Unassembled WGS sequence"/>
</dbReference>
<proteinExistence type="predicted"/>
<evidence type="ECO:0000256" key="4">
    <source>
        <dbReference type="ARBA" id="ARBA00022777"/>
    </source>
</evidence>
<dbReference type="PANTHER" id="PTHR45992">
    <property type="entry name" value="EUKARYOTIC ELONGATION FACTOR 2 KINASE-RELATED"/>
    <property type="match status" value="1"/>
</dbReference>
<evidence type="ECO:0000256" key="6">
    <source>
        <dbReference type="SAM" id="MobiDB-lite"/>
    </source>
</evidence>
<dbReference type="InterPro" id="IPR004166">
    <property type="entry name" value="a-kinase_dom"/>
</dbReference>
<evidence type="ECO:0000256" key="3">
    <source>
        <dbReference type="ARBA" id="ARBA00022741"/>
    </source>
</evidence>
<evidence type="ECO:0000259" key="7">
    <source>
        <dbReference type="Pfam" id="PF02816"/>
    </source>
</evidence>
<sequence>RSSAEKKKGARSGNNNEKQGERDEKERMKTWTSKYTAKVMDKSREREEELWNESNLEQLYQLNMISTEEYEQRKLKLVDHITGTKINQSTKNQVHRNFSKPNEKRVLGDIEIIKEIPKWETVAKERAICHSCRIVDNKEVWTQETRTVQISPNPFDHGSLRLVIANFAVTPTHVAKIAIDPCEEWKSYFQDVAMQKHAQRFAEEFNKKGVPKKIGFLDCWVYELVDRTPSMLFR</sequence>
<feature type="compositionally biased region" description="Basic and acidic residues" evidence="6">
    <location>
        <begin position="18"/>
        <end position="29"/>
    </location>
</feature>
<evidence type="ECO:0000256" key="1">
    <source>
        <dbReference type="ARBA" id="ARBA00022527"/>
    </source>
</evidence>
<dbReference type="AlphaFoldDB" id="X6ND97"/>
<evidence type="ECO:0000256" key="5">
    <source>
        <dbReference type="ARBA" id="ARBA00022840"/>
    </source>
</evidence>
<accession>X6ND97</accession>
<protein>
    <recommendedName>
        <fullName evidence="7">Alpha-type protein kinase domain-containing protein</fullName>
    </recommendedName>
</protein>
<feature type="region of interest" description="Disordered" evidence="6">
    <location>
        <begin position="1"/>
        <end position="32"/>
    </location>
</feature>
<dbReference type="PANTHER" id="PTHR45992:SF2">
    <property type="entry name" value="EUKARYOTIC ELONGATION FACTOR 2 KINASE"/>
    <property type="match status" value="1"/>
</dbReference>
<dbReference type="Pfam" id="PF02816">
    <property type="entry name" value="Alpha_kinase"/>
    <property type="match status" value="1"/>
</dbReference>
<evidence type="ECO:0000256" key="2">
    <source>
        <dbReference type="ARBA" id="ARBA00022679"/>
    </source>
</evidence>
<feature type="non-terminal residue" evidence="8">
    <location>
        <position position="1"/>
    </location>
</feature>
<feature type="domain" description="Alpha-type protein kinase" evidence="7">
    <location>
        <begin position="172"/>
        <end position="229"/>
    </location>
</feature>
<dbReference type="InterPro" id="IPR011009">
    <property type="entry name" value="Kinase-like_dom_sf"/>
</dbReference>
<dbReference type="EMBL" id="ASPP01009590">
    <property type="protein sequence ID" value="ETO23941.1"/>
    <property type="molecule type" value="Genomic_DNA"/>
</dbReference>
<dbReference type="GO" id="GO:0004674">
    <property type="term" value="F:protein serine/threonine kinase activity"/>
    <property type="evidence" value="ECO:0007669"/>
    <property type="project" value="UniProtKB-KW"/>
</dbReference>
<keyword evidence="3" id="KW-0547">Nucleotide-binding</keyword>
<keyword evidence="2" id="KW-0808">Transferase</keyword>
<keyword evidence="9" id="KW-1185">Reference proteome</keyword>
<reference evidence="8 9" key="1">
    <citation type="journal article" date="2013" name="Curr. Biol.">
        <title>The Genome of the Foraminiferan Reticulomyxa filosa.</title>
        <authorList>
            <person name="Glockner G."/>
            <person name="Hulsmann N."/>
            <person name="Schleicher M."/>
            <person name="Noegel A.A."/>
            <person name="Eichinger L."/>
            <person name="Gallinger C."/>
            <person name="Pawlowski J."/>
            <person name="Sierra R."/>
            <person name="Euteneuer U."/>
            <person name="Pillet L."/>
            <person name="Moustafa A."/>
            <person name="Platzer M."/>
            <person name="Groth M."/>
            <person name="Szafranski K."/>
            <person name="Schliwa M."/>
        </authorList>
    </citation>
    <scope>NUCLEOTIDE SEQUENCE [LARGE SCALE GENOMIC DNA]</scope>
</reference>
<evidence type="ECO:0000313" key="9">
    <source>
        <dbReference type="Proteomes" id="UP000023152"/>
    </source>
</evidence>
<organism evidence="8 9">
    <name type="scientific">Reticulomyxa filosa</name>
    <dbReference type="NCBI Taxonomy" id="46433"/>
    <lineage>
        <taxon>Eukaryota</taxon>
        <taxon>Sar</taxon>
        <taxon>Rhizaria</taxon>
        <taxon>Retaria</taxon>
        <taxon>Foraminifera</taxon>
        <taxon>Monothalamids</taxon>
        <taxon>Reticulomyxidae</taxon>
        <taxon>Reticulomyxa</taxon>
    </lineage>
</organism>
<comment type="caution">
    <text evidence="8">The sequence shown here is derived from an EMBL/GenBank/DDBJ whole genome shotgun (WGS) entry which is preliminary data.</text>
</comment>
<keyword evidence="5" id="KW-0067">ATP-binding</keyword>
<dbReference type="SUPFAM" id="SSF56112">
    <property type="entry name" value="Protein kinase-like (PK-like)"/>
    <property type="match status" value="1"/>
</dbReference>
<keyword evidence="4" id="KW-0418">Kinase</keyword>